<proteinExistence type="predicted"/>
<dbReference type="InParanoid" id="M0LJB6"/>
<sequence>MSNPEDWEPDTVVNHVHVLDARMSKSTDPAKPCNGAERAWEQGCDPSLIVDTIADPTARRIYEAIELPTTARELAAELDLPDSTTYRKLSKLEEAGLIRELDQGPNVDQPARYVRRIDRVSVTSDGELRIDCRKGGKNVFCNPDL</sequence>
<dbReference type="CDD" id="cd00090">
    <property type="entry name" value="HTH_ARSR"/>
    <property type="match status" value="1"/>
</dbReference>
<gene>
    <name evidence="1" type="ORF">C445_10297</name>
</gene>
<dbReference type="EMBL" id="AOLZ01000039">
    <property type="protein sequence ID" value="EMA32499.1"/>
    <property type="molecule type" value="Genomic_DNA"/>
</dbReference>
<dbReference type="InterPro" id="IPR011991">
    <property type="entry name" value="ArsR-like_HTH"/>
</dbReference>
<protein>
    <recommendedName>
        <fullName evidence="3">Transcriptional regulator</fullName>
    </recommendedName>
</protein>
<dbReference type="Proteomes" id="UP000011555">
    <property type="component" value="Unassembled WGS sequence"/>
</dbReference>
<dbReference type="eggNOG" id="arCOG03067">
    <property type="taxonomic scope" value="Archaea"/>
</dbReference>
<dbReference type="Gene3D" id="1.10.10.10">
    <property type="entry name" value="Winged helix-like DNA-binding domain superfamily/Winged helix DNA-binding domain"/>
    <property type="match status" value="1"/>
</dbReference>
<accession>M0LJB6</accession>
<dbReference type="SUPFAM" id="SSF46785">
    <property type="entry name" value="Winged helix' DNA-binding domain"/>
    <property type="match status" value="1"/>
</dbReference>
<dbReference type="Pfam" id="PF12840">
    <property type="entry name" value="HTH_20"/>
    <property type="match status" value="1"/>
</dbReference>
<evidence type="ECO:0000313" key="1">
    <source>
        <dbReference type="EMBL" id="EMA32499.1"/>
    </source>
</evidence>
<organism evidence="1 2">
    <name type="scientific">Natronobacterium lacisalsi AJ5</name>
    <dbReference type="NCBI Taxonomy" id="358396"/>
    <lineage>
        <taxon>Archaea</taxon>
        <taxon>Methanobacteriati</taxon>
        <taxon>Methanobacteriota</taxon>
        <taxon>Stenosarchaea group</taxon>
        <taxon>Halobacteria</taxon>
        <taxon>Halobacteriales</taxon>
        <taxon>Natrialbaceae</taxon>
        <taxon>Natronobacterium</taxon>
    </lineage>
</organism>
<dbReference type="InterPro" id="IPR036388">
    <property type="entry name" value="WH-like_DNA-bd_sf"/>
</dbReference>
<keyword evidence="2" id="KW-1185">Reference proteome</keyword>
<reference evidence="1 2" key="1">
    <citation type="journal article" date="2014" name="PLoS Genet.">
        <title>Phylogenetically driven sequencing of extremely halophilic archaea reveals strategies for static and dynamic osmo-response.</title>
        <authorList>
            <person name="Becker E.A."/>
            <person name="Seitzer P.M."/>
            <person name="Tritt A."/>
            <person name="Larsen D."/>
            <person name="Krusor M."/>
            <person name="Yao A.I."/>
            <person name="Wu D."/>
            <person name="Madern D."/>
            <person name="Eisen J.A."/>
            <person name="Darling A.E."/>
            <person name="Facciotti M.T."/>
        </authorList>
    </citation>
    <scope>NUCLEOTIDE SEQUENCE [LARGE SCALE GENOMIC DNA]</scope>
    <source>
        <strain evidence="1 2">AJ5</strain>
    </source>
</reference>
<name>M0LJB6_NATLA</name>
<dbReference type="AlphaFoldDB" id="M0LJB6"/>
<dbReference type="InterPro" id="IPR036390">
    <property type="entry name" value="WH_DNA-bd_sf"/>
</dbReference>
<evidence type="ECO:0000313" key="2">
    <source>
        <dbReference type="Proteomes" id="UP000011555"/>
    </source>
</evidence>
<evidence type="ECO:0008006" key="3">
    <source>
        <dbReference type="Google" id="ProtNLM"/>
    </source>
</evidence>
<comment type="caution">
    <text evidence="1">The sequence shown here is derived from an EMBL/GenBank/DDBJ whole genome shotgun (WGS) entry which is preliminary data.</text>
</comment>